<sequence length="57" mass="6639">MRALQFTPTEDRESAKKNLLHAGFRQRDRPHEQLIPQNKDRIMTLPQNIIGVDVAEN</sequence>
<name>A0A8X8H5B4_9RHOB</name>
<comment type="caution">
    <text evidence="1">The sequence shown here is derived from an EMBL/GenBank/DDBJ whole genome shotgun (WGS) entry which is preliminary data.</text>
</comment>
<dbReference type="EMBL" id="WHUT02000020">
    <property type="protein sequence ID" value="NUB46727.1"/>
    <property type="molecule type" value="Genomic_DNA"/>
</dbReference>
<reference evidence="1" key="1">
    <citation type="submission" date="2020-05" db="EMBL/GenBank/DDBJ databases">
        <title>Fertoebacter nigrum gen. nov., sp. nov., a new member of the family Rhodobacteraceae.</title>
        <authorList>
            <person name="Szuroczki S."/>
            <person name="Abbaszade G."/>
            <person name="Buni D."/>
            <person name="Schumann P."/>
            <person name="Toth E."/>
        </authorList>
    </citation>
    <scope>NUCLEOTIDE SEQUENCE</scope>
    <source>
        <strain evidence="1">RG-N-1a</strain>
    </source>
</reference>
<keyword evidence="2" id="KW-1185">Reference proteome</keyword>
<dbReference type="RefSeq" id="WP_174540082.1">
    <property type="nucleotide sequence ID" value="NZ_WHUT02000020.1"/>
</dbReference>
<accession>A0A8X8H5B4</accession>
<evidence type="ECO:0000313" key="2">
    <source>
        <dbReference type="Proteomes" id="UP000484076"/>
    </source>
</evidence>
<proteinExistence type="predicted"/>
<dbReference type="Proteomes" id="UP000484076">
    <property type="component" value="Unassembled WGS sequence"/>
</dbReference>
<organism evidence="1 2">
    <name type="scientific">Fertoeibacter niger</name>
    <dbReference type="NCBI Taxonomy" id="2656921"/>
    <lineage>
        <taxon>Bacteria</taxon>
        <taxon>Pseudomonadati</taxon>
        <taxon>Pseudomonadota</taxon>
        <taxon>Alphaproteobacteria</taxon>
        <taxon>Rhodobacterales</taxon>
        <taxon>Paracoccaceae</taxon>
        <taxon>Fertoeibacter</taxon>
    </lineage>
</organism>
<protein>
    <submittedName>
        <fullName evidence="1">Uncharacterized protein</fullName>
    </submittedName>
</protein>
<gene>
    <name evidence="1" type="ORF">GEU84_020245</name>
</gene>
<dbReference type="AlphaFoldDB" id="A0A8X8H5B4"/>
<evidence type="ECO:0000313" key="1">
    <source>
        <dbReference type="EMBL" id="NUB46727.1"/>
    </source>
</evidence>